<feature type="region of interest" description="Disordered" evidence="5">
    <location>
        <begin position="1"/>
        <end position="23"/>
    </location>
</feature>
<keyword evidence="3 6" id="KW-1133">Transmembrane helix</keyword>
<accession>A0A1Y2M9F4</accession>
<keyword evidence="2 6" id="KW-0812">Transmembrane</keyword>
<dbReference type="Gene3D" id="1.20.1250.20">
    <property type="entry name" value="MFS general substrate transporter like domains"/>
    <property type="match status" value="1"/>
</dbReference>
<dbReference type="InParanoid" id="A0A1Y2M9F4"/>
<evidence type="ECO:0000256" key="4">
    <source>
        <dbReference type="ARBA" id="ARBA00023136"/>
    </source>
</evidence>
<proteinExistence type="predicted"/>
<dbReference type="Proteomes" id="UP000193240">
    <property type="component" value="Unassembled WGS sequence"/>
</dbReference>
<dbReference type="SUPFAM" id="SSF103473">
    <property type="entry name" value="MFS general substrate transporter"/>
    <property type="match status" value="1"/>
</dbReference>
<keyword evidence="4 6" id="KW-0472">Membrane</keyword>
<dbReference type="OMA" id="YDGAMNI"/>
<dbReference type="AlphaFoldDB" id="A0A1Y2M9F4"/>
<evidence type="ECO:0000256" key="6">
    <source>
        <dbReference type="SAM" id="Phobius"/>
    </source>
</evidence>
<dbReference type="EMBL" id="KZ107839">
    <property type="protein sequence ID" value="OSS52735.1"/>
    <property type="molecule type" value="Genomic_DNA"/>
</dbReference>
<dbReference type="PANTHER" id="PTHR23502:SF164">
    <property type="entry name" value="MAJOR FACILITATOR SUPERFAMILY (MFS) PROFILE DOMAIN-CONTAINING PROTEIN"/>
    <property type="match status" value="1"/>
</dbReference>
<feature type="transmembrane region" description="Helical" evidence="6">
    <location>
        <begin position="106"/>
        <end position="125"/>
    </location>
</feature>
<feature type="transmembrane region" description="Helical" evidence="6">
    <location>
        <begin position="65"/>
        <end position="94"/>
    </location>
</feature>
<feature type="transmembrane region" description="Helical" evidence="6">
    <location>
        <begin position="222"/>
        <end position="243"/>
    </location>
</feature>
<feature type="transmembrane region" description="Helical" evidence="6">
    <location>
        <begin position="190"/>
        <end position="210"/>
    </location>
</feature>
<dbReference type="GO" id="GO:0022857">
    <property type="term" value="F:transmembrane transporter activity"/>
    <property type="evidence" value="ECO:0007669"/>
    <property type="project" value="InterPro"/>
</dbReference>
<dbReference type="InterPro" id="IPR036259">
    <property type="entry name" value="MFS_trans_sf"/>
</dbReference>
<evidence type="ECO:0000256" key="3">
    <source>
        <dbReference type="ARBA" id="ARBA00022989"/>
    </source>
</evidence>
<dbReference type="PANTHER" id="PTHR23502">
    <property type="entry name" value="MAJOR FACILITATOR SUPERFAMILY"/>
    <property type="match status" value="1"/>
</dbReference>
<dbReference type="Pfam" id="PF07690">
    <property type="entry name" value="MFS_1"/>
    <property type="match status" value="1"/>
</dbReference>
<protein>
    <recommendedName>
        <fullName evidence="9">Major facilitator superfamily (MFS) profile domain-containing protein</fullName>
    </recommendedName>
</protein>
<gene>
    <name evidence="7" type="ORF">B5807_02098</name>
</gene>
<dbReference type="GO" id="GO:0005886">
    <property type="term" value="C:plasma membrane"/>
    <property type="evidence" value="ECO:0007669"/>
    <property type="project" value="TreeGrafter"/>
</dbReference>
<comment type="subcellular location">
    <subcellularLocation>
        <location evidence="1">Membrane</location>
        <topology evidence="1">Multi-pass membrane protein</topology>
    </subcellularLocation>
</comment>
<evidence type="ECO:0008006" key="9">
    <source>
        <dbReference type="Google" id="ProtNLM"/>
    </source>
</evidence>
<reference evidence="7 8" key="1">
    <citation type="journal article" date="2017" name="Genome Announc.">
        <title>Genome sequence of the saprophytic ascomycete Epicoccum nigrum ICMP 19927 strain isolated from New Zealand.</title>
        <authorList>
            <person name="Fokin M."/>
            <person name="Fleetwood D."/>
            <person name="Weir B.S."/>
            <person name="Villas-Boas S.G."/>
        </authorList>
    </citation>
    <scope>NUCLEOTIDE SEQUENCE [LARGE SCALE GENOMIC DNA]</scope>
    <source>
        <strain evidence="7 8">ICMP 19927</strain>
    </source>
</reference>
<sequence>MSLPKEDLKNSASTVEDVEMSKADAHHQARGTVQLLDQNTVILIPTPSPDPKDPLNLPRWHKFTIVFIVAVYGAFSVLCTSALGAVAPVLMHLYPPQDAARVTDLLTYPTLFMGIGNLISMPLCVAIGRRPVFLATLVLCIASSIWCANAKTLSSHIAGRNVFSLAAGQSEALAPMIVQEIFFLHERGRGLAWFIGIENVIVAAMFYATTTIIPNPQLGLKWWYGIIAIINAALLLLAFFFLYETKFDRPSDAELGAVHLRFDANGQIDKAGDQERIFRVTTAQNHKVDEATWGPRTWKHSLKLINAKPNWWATVQFYKETGQGLIIPTTFWLLILNGAYLGVYVYHASTFAQILAQPPYLFKNQWLGLVQLSQVVAATLIVPILGYGSDFVVKILSRRNRGLYEPEFRLIALAMPVALMIIACVIYGRAAQEHWHWFAIVSTYHIGFFAFNAANTVGITYLVDSFPSKAGPLLLLLCAGRGFISFGLSYSTVPAVQVLGYKTSMDIFAIVTGILGGLAIPAYMFGKNIRELTGRYIWKQENGY</sequence>
<keyword evidence="8" id="KW-1185">Reference proteome</keyword>
<feature type="transmembrane region" description="Helical" evidence="6">
    <location>
        <begin position="473"/>
        <end position="493"/>
    </location>
</feature>
<feature type="transmembrane region" description="Helical" evidence="6">
    <location>
        <begin position="325"/>
        <end position="346"/>
    </location>
</feature>
<dbReference type="InterPro" id="IPR011701">
    <property type="entry name" value="MFS"/>
</dbReference>
<evidence type="ECO:0000256" key="5">
    <source>
        <dbReference type="SAM" id="MobiDB-lite"/>
    </source>
</evidence>
<evidence type="ECO:0000313" key="8">
    <source>
        <dbReference type="Proteomes" id="UP000193240"/>
    </source>
</evidence>
<evidence type="ECO:0000256" key="1">
    <source>
        <dbReference type="ARBA" id="ARBA00004141"/>
    </source>
</evidence>
<evidence type="ECO:0000313" key="7">
    <source>
        <dbReference type="EMBL" id="OSS52735.1"/>
    </source>
</evidence>
<name>A0A1Y2M9F4_EPING</name>
<evidence type="ECO:0000256" key="2">
    <source>
        <dbReference type="ARBA" id="ARBA00022692"/>
    </source>
</evidence>
<feature type="transmembrane region" description="Helical" evidence="6">
    <location>
        <begin position="408"/>
        <end position="428"/>
    </location>
</feature>
<feature type="transmembrane region" description="Helical" evidence="6">
    <location>
        <begin position="505"/>
        <end position="525"/>
    </location>
</feature>
<organism evidence="7 8">
    <name type="scientific">Epicoccum nigrum</name>
    <name type="common">Soil fungus</name>
    <name type="synonym">Epicoccum purpurascens</name>
    <dbReference type="NCBI Taxonomy" id="105696"/>
    <lineage>
        <taxon>Eukaryota</taxon>
        <taxon>Fungi</taxon>
        <taxon>Dikarya</taxon>
        <taxon>Ascomycota</taxon>
        <taxon>Pezizomycotina</taxon>
        <taxon>Dothideomycetes</taxon>
        <taxon>Pleosporomycetidae</taxon>
        <taxon>Pleosporales</taxon>
        <taxon>Pleosporineae</taxon>
        <taxon>Didymellaceae</taxon>
        <taxon>Epicoccum</taxon>
    </lineage>
</organism>
<feature type="transmembrane region" description="Helical" evidence="6">
    <location>
        <begin position="434"/>
        <end position="461"/>
    </location>
</feature>
<dbReference type="STRING" id="105696.A0A1Y2M9F4"/>
<feature type="transmembrane region" description="Helical" evidence="6">
    <location>
        <begin position="366"/>
        <end position="387"/>
    </location>
</feature>